<dbReference type="EMBL" id="LXQA010119319">
    <property type="protein sequence ID" value="MCI20327.1"/>
    <property type="molecule type" value="Genomic_DNA"/>
</dbReference>
<dbReference type="Proteomes" id="UP000265520">
    <property type="component" value="Unassembled WGS sequence"/>
</dbReference>
<evidence type="ECO:0000256" key="2">
    <source>
        <dbReference type="SAM" id="Phobius"/>
    </source>
</evidence>
<sequence>IVVWLVIPASRGTKSDHANNTLALLVLIQYVPRLFLIFPLNQRIQKTTGVIAKTPWIGAAYNLVLYMLASHVM</sequence>
<organism evidence="3 4">
    <name type="scientific">Trifolium medium</name>
    <dbReference type="NCBI Taxonomy" id="97028"/>
    <lineage>
        <taxon>Eukaryota</taxon>
        <taxon>Viridiplantae</taxon>
        <taxon>Streptophyta</taxon>
        <taxon>Embryophyta</taxon>
        <taxon>Tracheophyta</taxon>
        <taxon>Spermatophyta</taxon>
        <taxon>Magnoliopsida</taxon>
        <taxon>eudicotyledons</taxon>
        <taxon>Gunneridae</taxon>
        <taxon>Pentapetalae</taxon>
        <taxon>rosids</taxon>
        <taxon>fabids</taxon>
        <taxon>Fabales</taxon>
        <taxon>Fabaceae</taxon>
        <taxon>Papilionoideae</taxon>
        <taxon>50 kb inversion clade</taxon>
        <taxon>NPAAA clade</taxon>
        <taxon>Hologalegina</taxon>
        <taxon>IRL clade</taxon>
        <taxon>Trifolieae</taxon>
        <taxon>Trifolium</taxon>
    </lineage>
</organism>
<evidence type="ECO:0000256" key="1">
    <source>
        <dbReference type="ARBA" id="ARBA00023303"/>
    </source>
</evidence>
<keyword evidence="2" id="KW-1133">Transmembrane helix</keyword>
<comment type="caution">
    <text evidence="3">The sequence shown here is derived from an EMBL/GenBank/DDBJ whole genome shotgun (WGS) entry which is preliminary data.</text>
</comment>
<proteinExistence type="predicted"/>
<name>A0A392Q8W3_9FABA</name>
<protein>
    <submittedName>
        <fullName evidence="3">Cyclic nucleotide-gated ion channel 18-like</fullName>
    </submittedName>
</protein>
<keyword evidence="1" id="KW-0813">Transport</keyword>
<accession>A0A392Q8W3</accession>
<feature type="transmembrane region" description="Helical" evidence="2">
    <location>
        <begin position="50"/>
        <end position="69"/>
    </location>
</feature>
<evidence type="ECO:0000313" key="3">
    <source>
        <dbReference type="EMBL" id="MCI20327.1"/>
    </source>
</evidence>
<keyword evidence="4" id="KW-1185">Reference proteome</keyword>
<evidence type="ECO:0000313" key="4">
    <source>
        <dbReference type="Proteomes" id="UP000265520"/>
    </source>
</evidence>
<feature type="non-terminal residue" evidence="3">
    <location>
        <position position="1"/>
    </location>
</feature>
<dbReference type="GO" id="GO:0034220">
    <property type="term" value="P:monoatomic ion transmembrane transport"/>
    <property type="evidence" value="ECO:0007669"/>
    <property type="project" value="UniProtKB-KW"/>
</dbReference>
<dbReference type="PANTHER" id="PTHR45651">
    <property type="entry name" value="CYCLIC NUCLEOTIDE-GATED ION CHANNEL 15-RELATED-RELATED"/>
    <property type="match status" value="1"/>
</dbReference>
<keyword evidence="1" id="KW-0406">Ion transport</keyword>
<dbReference type="PANTHER" id="PTHR45651:SF39">
    <property type="entry name" value="CYCLIC NUCLEOTIDE-GATED ION CHANNEL 18"/>
    <property type="match status" value="1"/>
</dbReference>
<dbReference type="AlphaFoldDB" id="A0A392Q8W3"/>
<reference evidence="3 4" key="1">
    <citation type="journal article" date="2018" name="Front. Plant Sci.">
        <title>Red Clover (Trifolium pratense) and Zigzag Clover (T. medium) - A Picture of Genomic Similarities and Differences.</title>
        <authorList>
            <person name="Dluhosova J."/>
            <person name="Istvanek J."/>
            <person name="Nedelnik J."/>
            <person name="Repkova J."/>
        </authorList>
    </citation>
    <scope>NUCLEOTIDE SEQUENCE [LARGE SCALE GENOMIC DNA]</scope>
    <source>
        <strain evidence="4">cv. 10/8</strain>
        <tissue evidence="3">Leaf</tissue>
    </source>
</reference>
<keyword evidence="1" id="KW-0407">Ion channel</keyword>
<keyword evidence="2" id="KW-0812">Transmembrane</keyword>
<feature type="transmembrane region" description="Helical" evidence="2">
    <location>
        <begin position="20"/>
        <end position="38"/>
    </location>
</feature>
<keyword evidence="2" id="KW-0472">Membrane</keyword>
<dbReference type="GO" id="GO:0016020">
    <property type="term" value="C:membrane"/>
    <property type="evidence" value="ECO:0007669"/>
    <property type="project" value="UniProtKB-SubCell"/>
</dbReference>